<evidence type="ECO:0000313" key="4">
    <source>
        <dbReference type="Proteomes" id="UP000617743"/>
    </source>
</evidence>
<proteinExistence type="predicted"/>
<feature type="compositionally biased region" description="Low complexity" evidence="1">
    <location>
        <begin position="436"/>
        <end position="447"/>
    </location>
</feature>
<gene>
    <name evidence="3" type="ORF">GCM10010383_75220</name>
</gene>
<dbReference type="Gene3D" id="3.30.565.10">
    <property type="entry name" value="Histidine kinase-like ATPase, C-terminal domain"/>
    <property type="match status" value="1"/>
</dbReference>
<feature type="compositionally biased region" description="Gly residues" evidence="1">
    <location>
        <begin position="307"/>
        <end position="318"/>
    </location>
</feature>
<dbReference type="Pfam" id="PF13581">
    <property type="entry name" value="HATPase_c_2"/>
    <property type="match status" value="1"/>
</dbReference>
<dbReference type="Gene3D" id="3.60.40.10">
    <property type="entry name" value="PPM-type phosphatase domain"/>
    <property type="match status" value="1"/>
</dbReference>
<accession>A0ABQ2XUR2</accession>
<dbReference type="Proteomes" id="UP000617743">
    <property type="component" value="Unassembled WGS sequence"/>
</dbReference>
<dbReference type="InterPro" id="IPR001932">
    <property type="entry name" value="PPM-type_phosphatase-like_dom"/>
</dbReference>
<dbReference type="SUPFAM" id="SSF55874">
    <property type="entry name" value="ATPase domain of HSP90 chaperone/DNA topoisomerase II/histidine kinase"/>
    <property type="match status" value="1"/>
</dbReference>
<name>A0ABQ2XUR2_9ACTN</name>
<reference evidence="4" key="1">
    <citation type="journal article" date="2019" name="Int. J. Syst. Evol. Microbiol.">
        <title>The Global Catalogue of Microorganisms (GCM) 10K type strain sequencing project: providing services to taxonomists for standard genome sequencing and annotation.</title>
        <authorList>
            <consortium name="The Broad Institute Genomics Platform"/>
            <consortium name="The Broad Institute Genome Sequencing Center for Infectious Disease"/>
            <person name="Wu L."/>
            <person name="Ma J."/>
        </authorList>
    </citation>
    <scope>NUCLEOTIDE SEQUENCE [LARGE SCALE GENOMIC DNA]</scope>
    <source>
        <strain evidence="4">JCM 4866</strain>
    </source>
</reference>
<comment type="caution">
    <text evidence="3">The sequence shown here is derived from an EMBL/GenBank/DDBJ whole genome shotgun (WGS) entry which is preliminary data.</text>
</comment>
<dbReference type="CDD" id="cd16934">
    <property type="entry name" value="HATPase_RsbT-like"/>
    <property type="match status" value="1"/>
</dbReference>
<dbReference type="Pfam" id="PF07228">
    <property type="entry name" value="SpoIIE"/>
    <property type="match status" value="1"/>
</dbReference>
<feature type="region of interest" description="Disordered" evidence="1">
    <location>
        <begin position="232"/>
        <end position="467"/>
    </location>
</feature>
<dbReference type="EMBL" id="BMWC01000019">
    <property type="protein sequence ID" value="GGX33912.1"/>
    <property type="molecule type" value="Genomic_DNA"/>
</dbReference>
<sequence length="674" mass="66149">MPRVWDVPVRDSTRVRDARVAAEGAAALAGLDERRTAAAALVATELATNLLKHAEGGQVLIDVVDPPAPRDGRTRARVVQIAAIDHGPGIADVPAALRDGFSTTRSLGAGLGTCLRLADDFGLHSTPGRGTVAVARVGMTPRGGAATAGSAVTAWADGLPGGRGPAGGGVEGGMPGPGTPGGGQRGTGAWPEGPGSGGGLWPDAGPGPASRTEPPVMALACGDLTEHTAVPGIAGTLGLPAGAPAGSPGTPEQEPGRLTAPGGEPSGAGAPGRAALAGPQMGPDGDPSGAGAPGRAALTGPQPGRQTGPGGEPSGTGTPGRAAQTRPQPGWHAGLDGEPSGTGVPRRAAQAGPQTGPGAEPSSAGTPRRTAQPGPQTGPGAEPSGASAPGRAAQTGPQTGPGAEPSGADAPRRTAQASAQTGPGGEPSGTATPRRTAQAGAQTGPGAEPSGTDAPRRAVVAGPLRGPSMPLGGVRAGGVNIPYGGAEYSGDAWTWARAGDRVTLMLADGLGHGPEAARASSAAVAELHRWAGLSPAEALRRLHDALRGTRGAAVAVAQVDLSAGRLRFAGIGNVGARLRADGTWRPLLSRPGIVGVHRPTTLREEEADWAADRLLILHTDGLPSRWTPPSDAGPPAADPAVTAAVTIRDASSPARPVRDDTAVAVLTPTPPDRP</sequence>
<dbReference type="PANTHER" id="PTHR35801:SF1">
    <property type="entry name" value="PHOSPHOSERINE PHOSPHATASE RSBX"/>
    <property type="match status" value="1"/>
</dbReference>
<keyword evidence="4" id="KW-1185">Reference proteome</keyword>
<dbReference type="SUPFAM" id="SSF81606">
    <property type="entry name" value="PP2C-like"/>
    <property type="match status" value="1"/>
</dbReference>
<dbReference type="PANTHER" id="PTHR35801">
    <property type="entry name" value="PHOSPHOSERINE PHOSPHATASE RSBX"/>
    <property type="match status" value="1"/>
</dbReference>
<feature type="domain" description="PPM-type phosphatase" evidence="2">
    <location>
        <begin position="474"/>
        <end position="668"/>
    </location>
</feature>
<dbReference type="InterPro" id="IPR036890">
    <property type="entry name" value="HATPase_C_sf"/>
</dbReference>
<dbReference type="InterPro" id="IPR003594">
    <property type="entry name" value="HATPase_dom"/>
</dbReference>
<evidence type="ECO:0000313" key="3">
    <source>
        <dbReference type="EMBL" id="GGX33912.1"/>
    </source>
</evidence>
<evidence type="ECO:0000256" key="1">
    <source>
        <dbReference type="SAM" id="MobiDB-lite"/>
    </source>
</evidence>
<protein>
    <recommendedName>
        <fullName evidence="2">PPM-type phosphatase domain-containing protein</fullName>
    </recommendedName>
</protein>
<feature type="compositionally biased region" description="Gly residues" evidence="1">
    <location>
        <begin position="159"/>
        <end position="186"/>
    </location>
</feature>
<feature type="region of interest" description="Disordered" evidence="1">
    <location>
        <begin position="159"/>
        <end position="215"/>
    </location>
</feature>
<feature type="compositionally biased region" description="Low complexity" evidence="1">
    <location>
        <begin position="348"/>
        <end position="359"/>
    </location>
</feature>
<feature type="region of interest" description="Disordered" evidence="1">
    <location>
        <begin position="648"/>
        <end position="674"/>
    </location>
</feature>
<feature type="compositionally biased region" description="Low complexity" evidence="1">
    <location>
        <begin position="271"/>
        <end position="306"/>
    </location>
</feature>
<organism evidence="3 4">
    <name type="scientific">Streptomyces lomondensis</name>
    <dbReference type="NCBI Taxonomy" id="68229"/>
    <lineage>
        <taxon>Bacteria</taxon>
        <taxon>Bacillati</taxon>
        <taxon>Actinomycetota</taxon>
        <taxon>Actinomycetes</taxon>
        <taxon>Kitasatosporales</taxon>
        <taxon>Streptomycetaceae</taxon>
        <taxon>Streptomyces</taxon>
    </lineage>
</organism>
<dbReference type="InterPro" id="IPR036457">
    <property type="entry name" value="PPM-type-like_dom_sf"/>
</dbReference>
<dbReference type="SMART" id="SM00331">
    <property type="entry name" value="PP2C_SIG"/>
    <property type="match status" value="1"/>
</dbReference>
<dbReference type="InterPro" id="IPR039248">
    <property type="entry name" value="Ptase_RsbX"/>
</dbReference>
<feature type="compositionally biased region" description="Low complexity" evidence="1">
    <location>
        <begin position="232"/>
        <end position="251"/>
    </location>
</feature>
<evidence type="ECO:0000259" key="2">
    <source>
        <dbReference type="SMART" id="SM00331"/>
    </source>
</evidence>